<evidence type="ECO:0000256" key="7">
    <source>
        <dbReference type="ARBA" id="ARBA00022679"/>
    </source>
</evidence>
<evidence type="ECO:0000256" key="25">
    <source>
        <dbReference type="ARBA" id="ARBA00077430"/>
    </source>
</evidence>
<dbReference type="GO" id="GO:0006915">
    <property type="term" value="P:apoptotic process"/>
    <property type="evidence" value="ECO:0007669"/>
    <property type="project" value="UniProtKB-KW"/>
</dbReference>
<evidence type="ECO:0000256" key="6">
    <source>
        <dbReference type="ARBA" id="ARBA00022553"/>
    </source>
</evidence>
<dbReference type="PaxDb" id="9913-ENSBTAP00000014063"/>
<keyword evidence="13" id="KW-0460">Magnesium</keyword>
<dbReference type="FunFam" id="1.10.510.10:FF:000214">
    <property type="entry name" value="Dual specificity mitogen-activated protein kinase kinase 7"/>
    <property type="match status" value="1"/>
</dbReference>
<dbReference type="PROSITE" id="PS50011">
    <property type="entry name" value="PROTEIN_KINASE_DOM"/>
    <property type="match status" value="1"/>
</dbReference>
<evidence type="ECO:0000256" key="21">
    <source>
        <dbReference type="ARBA" id="ARBA00049014"/>
    </source>
</evidence>
<feature type="region of interest" description="Disordered" evidence="28">
    <location>
        <begin position="18"/>
        <end position="76"/>
    </location>
</feature>
<dbReference type="GO" id="GO:0005634">
    <property type="term" value="C:nucleus"/>
    <property type="evidence" value="ECO:0007669"/>
    <property type="project" value="UniProtKB-SubCell"/>
</dbReference>
<keyword evidence="4" id="KW-0963">Cytoplasm</keyword>
<evidence type="ECO:0000256" key="8">
    <source>
        <dbReference type="ARBA" id="ARBA00022703"/>
    </source>
</evidence>
<evidence type="ECO:0000256" key="1">
    <source>
        <dbReference type="ARBA" id="ARBA00001946"/>
    </source>
</evidence>
<keyword evidence="7" id="KW-0808">Transferase</keyword>
<evidence type="ECO:0000313" key="31">
    <source>
        <dbReference type="Ensembl" id="ENSBTAP00000058048.2"/>
    </source>
</evidence>
<sequence length="654" mass="71697">MAASSLEQKLSRLEAKLKQENREARRRIDLNLDISPQRPRPTLQLPLANDGGSRSPSSESSPQHPTPPARPRHMLGLPSTLFTPRSMESIEIDQKLQEIMKQTGYLTIGGQRYQAEINDLENLGEMGSGTCGQVWKMRFRKTGHVIAVKQMRRSGNKEENKRILMDLDVVLKSHDCPYIVQCFGTFITNTDVFIAMELMGTCAEKLKKRMQGPIPERILGKMTVAIVKALYYLKEKHGVIHRDVKPSNILLDERGQIKLCDFGISGRLVDSKAKTRSAGCAAYMAPERIDPPDPTKPDYDIRADVWSLGISLVELATGQFPYKNCKTDFEVLTKVLQEEPPLLPGHMGFSGDFQSFVKDCLTKDHRKRPKYNKLLEHSFIKRYETLEVDVASWFKDVMAKTESPRTSGVLSQHHLPFFSRGQMGLPGPSPFPSWDQPAVHVPPPTDTVNGRQQAASSLAIYSVVTSGLGRPPGVGREPPFPAPSHTALSPPPPPCTHAPWLHLPLCHFPLYLSGFPRLPPHLCLSPGPGPATPGGDPWVHLGLWPVMSQLAGALPPAGGLDIVTAAGPGLVSLSLSLISGGPFWSLLYFIVLGGVFGGGGRRRACSHGLCWYLQKLLPKSCLAACGGSPPNRCGYWGAGLGAEPWGLMLPPGRD</sequence>
<evidence type="ECO:0000256" key="17">
    <source>
        <dbReference type="ARBA" id="ARBA00023137"/>
    </source>
</evidence>
<comment type="catalytic activity">
    <reaction evidence="22">
        <text>L-threonyl-[protein] + ATP = O-phospho-L-threonyl-[protein] + ADP + H(+)</text>
        <dbReference type="Rhea" id="RHEA:46608"/>
        <dbReference type="Rhea" id="RHEA-COMP:11060"/>
        <dbReference type="Rhea" id="RHEA-COMP:11605"/>
        <dbReference type="ChEBI" id="CHEBI:15378"/>
        <dbReference type="ChEBI" id="CHEBI:30013"/>
        <dbReference type="ChEBI" id="CHEBI:30616"/>
        <dbReference type="ChEBI" id="CHEBI:61977"/>
        <dbReference type="ChEBI" id="CHEBI:456216"/>
        <dbReference type="EC" id="2.7.12.2"/>
    </reaction>
</comment>
<evidence type="ECO:0000256" key="9">
    <source>
        <dbReference type="ARBA" id="ARBA00022723"/>
    </source>
</evidence>
<feature type="domain" description="Protein kinase" evidence="30">
    <location>
        <begin position="120"/>
        <end position="380"/>
    </location>
</feature>
<organism evidence="31 32">
    <name type="scientific">Bos taurus</name>
    <name type="common">Bovine</name>
    <dbReference type="NCBI Taxonomy" id="9913"/>
    <lineage>
        <taxon>Eukaryota</taxon>
        <taxon>Metazoa</taxon>
        <taxon>Chordata</taxon>
        <taxon>Craniata</taxon>
        <taxon>Vertebrata</taxon>
        <taxon>Euteleostomi</taxon>
        <taxon>Mammalia</taxon>
        <taxon>Eutheria</taxon>
        <taxon>Laurasiatheria</taxon>
        <taxon>Artiodactyla</taxon>
        <taxon>Ruminantia</taxon>
        <taxon>Pecora</taxon>
        <taxon>Bovidae</taxon>
        <taxon>Bovinae</taxon>
        <taxon>Bos</taxon>
    </lineage>
</organism>
<dbReference type="GO" id="GO:0000287">
    <property type="term" value="F:magnesium ion binding"/>
    <property type="evidence" value="ECO:0007669"/>
    <property type="project" value="Ensembl"/>
</dbReference>
<reference evidence="31" key="3">
    <citation type="submission" date="2025-09" db="UniProtKB">
        <authorList>
            <consortium name="Ensembl"/>
        </authorList>
    </citation>
    <scope>IDENTIFICATION</scope>
    <source>
        <strain evidence="31">Hereford</strain>
    </source>
</reference>
<evidence type="ECO:0000256" key="3">
    <source>
        <dbReference type="ARBA" id="ARBA00004496"/>
    </source>
</evidence>
<dbReference type="GeneTree" id="ENSGT00940000158914"/>
<evidence type="ECO:0000256" key="26">
    <source>
        <dbReference type="ARBA" id="ARBA00081151"/>
    </source>
</evidence>
<dbReference type="GO" id="GO:0071347">
    <property type="term" value="P:cellular response to interleukin-1"/>
    <property type="evidence" value="ECO:0007669"/>
    <property type="project" value="Ensembl"/>
</dbReference>
<evidence type="ECO:0000256" key="18">
    <source>
        <dbReference type="ARBA" id="ARBA00023242"/>
    </source>
</evidence>
<evidence type="ECO:0000313" key="32">
    <source>
        <dbReference type="Proteomes" id="UP000009136"/>
    </source>
</evidence>
<dbReference type="VEuPathDB" id="HostDB:ENSBTAG00000010639"/>
<comment type="catalytic activity">
    <reaction evidence="23">
        <text>L-tyrosyl-[protein] + ATP = O-phospho-L-tyrosyl-[protein] + ADP + H(+)</text>
        <dbReference type="Rhea" id="RHEA:10596"/>
        <dbReference type="Rhea" id="RHEA-COMP:10136"/>
        <dbReference type="Rhea" id="RHEA-COMP:20101"/>
        <dbReference type="ChEBI" id="CHEBI:15378"/>
        <dbReference type="ChEBI" id="CHEBI:30616"/>
        <dbReference type="ChEBI" id="CHEBI:46858"/>
        <dbReference type="ChEBI" id="CHEBI:61978"/>
        <dbReference type="ChEBI" id="CHEBI:456216"/>
        <dbReference type="EC" id="2.7.12.2"/>
    </reaction>
</comment>
<keyword evidence="11" id="KW-0418">Kinase</keyword>
<reference evidence="31" key="1">
    <citation type="submission" date="2018-03" db="EMBL/GenBank/DDBJ databases">
        <title>ARS-UCD1.2.</title>
        <authorList>
            <person name="Rosen B.D."/>
            <person name="Bickhart D.M."/>
            <person name="Koren S."/>
            <person name="Schnabel R.D."/>
            <person name="Hall R."/>
            <person name="Zimin A."/>
            <person name="Dreischer C."/>
            <person name="Schultheiss S."/>
            <person name="Schroeder S.G."/>
            <person name="Elsik C.G."/>
            <person name="Couldrey C."/>
            <person name="Liu G.E."/>
            <person name="Van Tassell C.P."/>
            <person name="Phillippy A.M."/>
            <person name="Smith T.P.L."/>
            <person name="Medrano J.F."/>
        </authorList>
    </citation>
    <scope>NUCLEOTIDE SEQUENCE [LARGE SCALE GENOMIC DNA]</scope>
    <source>
        <strain evidence="31">Hereford</strain>
    </source>
</reference>
<dbReference type="GO" id="GO:0005524">
    <property type="term" value="F:ATP binding"/>
    <property type="evidence" value="ECO:0007669"/>
    <property type="project" value="UniProtKB-KW"/>
</dbReference>
<evidence type="ECO:0000256" key="22">
    <source>
        <dbReference type="ARBA" id="ARBA00049299"/>
    </source>
</evidence>
<evidence type="ECO:0000256" key="2">
    <source>
        <dbReference type="ARBA" id="ARBA00004123"/>
    </source>
</evidence>
<keyword evidence="15" id="KW-0346">Stress response</keyword>
<feature type="transmembrane region" description="Helical" evidence="29">
    <location>
        <begin position="581"/>
        <end position="599"/>
    </location>
</feature>
<evidence type="ECO:0000256" key="19">
    <source>
        <dbReference type="ARBA" id="ARBA00038035"/>
    </source>
</evidence>
<dbReference type="GO" id="GO:0046330">
    <property type="term" value="P:positive regulation of JNK cascade"/>
    <property type="evidence" value="ECO:0007669"/>
    <property type="project" value="Ensembl"/>
</dbReference>
<evidence type="ECO:0000256" key="14">
    <source>
        <dbReference type="ARBA" id="ARBA00022990"/>
    </source>
</evidence>
<dbReference type="InterPro" id="IPR008271">
    <property type="entry name" value="Ser/Thr_kinase_AS"/>
</dbReference>
<evidence type="ECO:0000256" key="24">
    <source>
        <dbReference type="ARBA" id="ARBA00073834"/>
    </source>
</evidence>
<name>A0A3Q1LMF7_BOVIN</name>
<evidence type="ECO:0000256" key="5">
    <source>
        <dbReference type="ARBA" id="ARBA00022527"/>
    </source>
</evidence>
<keyword evidence="6" id="KW-0597">Phosphoprotein</keyword>
<dbReference type="GO" id="GO:0004707">
    <property type="term" value="F:MAP kinase activity"/>
    <property type="evidence" value="ECO:0007669"/>
    <property type="project" value="Ensembl"/>
</dbReference>
<keyword evidence="5" id="KW-0723">Serine/threonine-protein kinase</keyword>
<evidence type="ECO:0000256" key="15">
    <source>
        <dbReference type="ARBA" id="ARBA00023016"/>
    </source>
</evidence>
<dbReference type="InterPro" id="IPR000719">
    <property type="entry name" value="Prot_kinase_dom"/>
</dbReference>
<dbReference type="SUPFAM" id="SSF56112">
    <property type="entry name" value="Protein kinase-like (PK-like)"/>
    <property type="match status" value="1"/>
</dbReference>
<keyword evidence="8" id="KW-0053">Apoptosis</keyword>
<evidence type="ECO:0000256" key="10">
    <source>
        <dbReference type="ARBA" id="ARBA00022741"/>
    </source>
</evidence>
<evidence type="ECO:0000256" key="16">
    <source>
        <dbReference type="ARBA" id="ARBA00023054"/>
    </source>
</evidence>
<evidence type="ECO:0000256" key="23">
    <source>
        <dbReference type="ARBA" id="ARBA00051693"/>
    </source>
</evidence>
<keyword evidence="12" id="KW-0067">ATP-binding</keyword>
<feature type="compositionally biased region" description="Low complexity" evidence="28">
    <location>
        <begin position="36"/>
        <end position="63"/>
    </location>
</feature>
<evidence type="ECO:0000259" key="30">
    <source>
        <dbReference type="PROSITE" id="PS50011"/>
    </source>
</evidence>
<keyword evidence="16" id="KW-0175">Coiled coil</keyword>
<dbReference type="Pfam" id="PF00069">
    <property type="entry name" value="Pkinase"/>
    <property type="match status" value="1"/>
</dbReference>
<dbReference type="PANTHER" id="PTHR47238:SF2">
    <property type="entry name" value="DUAL SPECIFICITY MITOGEN-ACTIVATED PROTEIN KINASE KINASE HEMIPTEROUS"/>
    <property type="match status" value="1"/>
</dbReference>
<keyword evidence="10" id="KW-0547">Nucleotide-binding</keyword>
<reference evidence="31" key="2">
    <citation type="submission" date="2025-08" db="UniProtKB">
        <authorList>
            <consortium name="Ensembl"/>
        </authorList>
    </citation>
    <scope>IDENTIFICATION</scope>
    <source>
        <strain evidence="31">Hereford</strain>
    </source>
</reference>
<protein>
    <recommendedName>
        <fullName evidence="24">Dual specificity mitogen-activated protein kinase kinase 7</fullName>
        <ecNumber evidence="20">2.7.12.2</ecNumber>
    </recommendedName>
    <alternativeName>
        <fullName evidence="26">JNK-activating kinase 2</fullName>
    </alternativeName>
    <alternativeName>
        <fullName evidence="25">MAPK/ERK kinase 7</fullName>
    </alternativeName>
    <alternativeName>
        <fullName evidence="27">c-Jun N-terminal kinase kinase 2</fullName>
    </alternativeName>
</protein>
<keyword evidence="18" id="KW-0539">Nucleus</keyword>
<dbReference type="Bgee" id="ENSBTAG00000010639">
    <property type="expression patterns" value="Expressed in temporal cortex and 105 other cell types or tissues"/>
</dbReference>
<dbReference type="InterPro" id="IPR052468">
    <property type="entry name" value="Dual_spec_MAPK_kinase"/>
</dbReference>
<evidence type="ECO:0000256" key="28">
    <source>
        <dbReference type="SAM" id="MobiDB-lite"/>
    </source>
</evidence>
<feature type="compositionally biased region" description="Basic and acidic residues" evidence="28">
    <location>
        <begin position="18"/>
        <end position="30"/>
    </location>
</feature>
<dbReference type="AlphaFoldDB" id="A0A3Q1LMF7"/>
<evidence type="ECO:0000256" key="27">
    <source>
        <dbReference type="ARBA" id="ARBA00083185"/>
    </source>
</evidence>
<comment type="cofactor">
    <cofactor evidence="1">
        <name>Mg(2+)</name>
        <dbReference type="ChEBI" id="CHEBI:18420"/>
    </cofactor>
</comment>
<evidence type="ECO:0000256" key="11">
    <source>
        <dbReference type="ARBA" id="ARBA00022777"/>
    </source>
</evidence>
<evidence type="ECO:0000256" key="12">
    <source>
        <dbReference type="ARBA" id="ARBA00022840"/>
    </source>
</evidence>
<dbReference type="GlyGen" id="A0A3Q1LMF7">
    <property type="glycosylation" value="1 site"/>
</dbReference>
<dbReference type="GO" id="GO:0008545">
    <property type="term" value="F:JUN kinase kinase activity"/>
    <property type="evidence" value="ECO:0007669"/>
    <property type="project" value="Ensembl"/>
</dbReference>
<dbReference type="VGNC" id="VGNC:54447">
    <property type="gene designation" value="MAP2K7"/>
</dbReference>
<gene>
    <name evidence="31 33" type="primary">MAP2K7</name>
</gene>
<dbReference type="CDD" id="cd06618">
    <property type="entry name" value="PKc_MKK7"/>
    <property type="match status" value="1"/>
</dbReference>
<evidence type="ECO:0000256" key="20">
    <source>
        <dbReference type="ARBA" id="ARBA00038999"/>
    </source>
</evidence>
<evidence type="ECO:0000313" key="33">
    <source>
        <dbReference type="VGNC" id="VGNC:54447"/>
    </source>
</evidence>
<keyword evidence="14" id="KW-0007">Acetylation</keyword>
<keyword evidence="32" id="KW-1185">Reference proteome</keyword>
<keyword evidence="29" id="KW-0812">Transmembrane</keyword>
<dbReference type="GO" id="GO:0019903">
    <property type="term" value="F:protein phosphatase binding"/>
    <property type="evidence" value="ECO:0007669"/>
    <property type="project" value="Ensembl"/>
</dbReference>
<dbReference type="SMART" id="SM00220">
    <property type="entry name" value="S_TKc"/>
    <property type="match status" value="1"/>
</dbReference>
<comment type="subcellular location">
    <subcellularLocation>
        <location evidence="3">Cytoplasm</location>
    </subcellularLocation>
    <subcellularLocation>
        <location evidence="2">Nucleus</location>
    </subcellularLocation>
</comment>
<dbReference type="Gene3D" id="1.10.510.10">
    <property type="entry name" value="Transferase(Phosphotransferase) domain 1"/>
    <property type="match status" value="1"/>
</dbReference>
<dbReference type="PANTHER" id="PTHR47238">
    <property type="entry name" value="MITOGEN-ACTIVATED PROTEIN KINASE KINASE 5"/>
    <property type="match status" value="1"/>
</dbReference>
<comment type="similarity">
    <text evidence="19">Belongs to the protein kinase superfamily. STE Ser/Thr protein kinase family. MAP kinase kinase subfamily.</text>
</comment>
<dbReference type="GO" id="GO:0071222">
    <property type="term" value="P:cellular response to lipopolysaccharide"/>
    <property type="evidence" value="ECO:0007669"/>
    <property type="project" value="Ensembl"/>
</dbReference>
<dbReference type="Proteomes" id="UP000009136">
    <property type="component" value="Chromosome 7"/>
</dbReference>
<keyword evidence="29" id="KW-1133">Transmembrane helix</keyword>
<accession>A0A3Q1LMF7</accession>
<proteinExistence type="inferred from homology"/>
<keyword evidence="17" id="KW-0829">Tyrosine-protein kinase</keyword>
<dbReference type="InterPro" id="IPR011009">
    <property type="entry name" value="Kinase-like_dom_sf"/>
</dbReference>
<evidence type="ECO:0000256" key="13">
    <source>
        <dbReference type="ARBA" id="ARBA00022842"/>
    </source>
</evidence>
<comment type="catalytic activity">
    <reaction evidence="21">
        <text>L-seryl-[protein] + ATP = O-phospho-L-seryl-[protein] + ADP + H(+)</text>
        <dbReference type="Rhea" id="RHEA:17989"/>
        <dbReference type="Rhea" id="RHEA-COMP:9863"/>
        <dbReference type="Rhea" id="RHEA-COMP:11604"/>
        <dbReference type="ChEBI" id="CHEBI:15378"/>
        <dbReference type="ChEBI" id="CHEBI:29999"/>
        <dbReference type="ChEBI" id="CHEBI:30616"/>
        <dbReference type="ChEBI" id="CHEBI:83421"/>
        <dbReference type="ChEBI" id="CHEBI:456216"/>
        <dbReference type="EC" id="2.7.12.2"/>
    </reaction>
</comment>
<evidence type="ECO:0000256" key="4">
    <source>
        <dbReference type="ARBA" id="ARBA00022490"/>
    </source>
</evidence>
<dbReference type="GO" id="GO:0004713">
    <property type="term" value="F:protein tyrosine kinase activity"/>
    <property type="evidence" value="ECO:0007669"/>
    <property type="project" value="UniProtKB-KW"/>
</dbReference>
<dbReference type="EC" id="2.7.12.2" evidence="20"/>
<dbReference type="FunFam" id="3.30.200.20:FF:000040">
    <property type="entry name" value="Dual specificity mitogen-activated protein kinase kinase"/>
    <property type="match status" value="1"/>
</dbReference>
<keyword evidence="9" id="KW-0479">Metal-binding</keyword>
<dbReference type="Ensembl" id="ENSBTAT00000073638.3">
    <property type="protein sequence ID" value="ENSBTAP00000058048.2"/>
    <property type="gene ID" value="ENSBTAG00000010639.8"/>
</dbReference>
<evidence type="ECO:0000256" key="29">
    <source>
        <dbReference type="SAM" id="Phobius"/>
    </source>
</evidence>
<dbReference type="Gene3D" id="3.30.200.20">
    <property type="entry name" value="Phosphorylase Kinase, domain 1"/>
    <property type="match status" value="1"/>
</dbReference>
<keyword evidence="29" id="KW-0472">Membrane</keyword>
<dbReference type="PROSITE" id="PS00108">
    <property type="entry name" value="PROTEIN_KINASE_ST"/>
    <property type="match status" value="1"/>
</dbReference>
<dbReference type="GO" id="GO:0009611">
    <property type="term" value="P:response to wounding"/>
    <property type="evidence" value="ECO:0007669"/>
    <property type="project" value="Ensembl"/>
</dbReference>
<dbReference type="GO" id="GO:0005737">
    <property type="term" value="C:cytoplasm"/>
    <property type="evidence" value="ECO:0007669"/>
    <property type="project" value="UniProtKB-SubCell"/>
</dbReference>
<dbReference type="GO" id="GO:2000671">
    <property type="term" value="P:regulation of motor neuron apoptotic process"/>
    <property type="evidence" value="ECO:0007669"/>
    <property type="project" value="Ensembl"/>
</dbReference>